<evidence type="ECO:0008006" key="4">
    <source>
        <dbReference type="Google" id="ProtNLM"/>
    </source>
</evidence>
<keyword evidence="3" id="KW-1185">Reference proteome</keyword>
<evidence type="ECO:0000313" key="2">
    <source>
        <dbReference type="EMBL" id="RDX61980.1"/>
    </source>
</evidence>
<reference evidence="2" key="1">
    <citation type="submission" date="2018-05" db="EMBL/GenBank/DDBJ databases">
        <title>Draft genome of Mucuna pruriens seed.</title>
        <authorList>
            <person name="Nnadi N.E."/>
            <person name="Vos R."/>
            <person name="Hasami M.H."/>
            <person name="Devisetty U.K."/>
            <person name="Aguiy J.C."/>
        </authorList>
    </citation>
    <scope>NUCLEOTIDE SEQUENCE [LARGE SCALE GENOMIC DNA]</scope>
    <source>
        <strain evidence="2">JCA_2017</strain>
    </source>
</reference>
<protein>
    <recommendedName>
        <fullName evidence="4">Copia protein</fullName>
    </recommendedName>
</protein>
<feature type="non-terminal residue" evidence="2">
    <location>
        <position position="106"/>
    </location>
</feature>
<dbReference type="Proteomes" id="UP000257109">
    <property type="component" value="Unassembled WGS sequence"/>
</dbReference>
<accession>A0A371E7H7</accession>
<keyword evidence="1" id="KW-0732">Signal</keyword>
<gene>
    <name evidence="2" type="ORF">CR513_59741</name>
</gene>
<feature type="chain" id="PRO_5016689800" description="Copia protein" evidence="1">
    <location>
        <begin position="17"/>
        <end position="106"/>
    </location>
</feature>
<evidence type="ECO:0000313" key="3">
    <source>
        <dbReference type="Proteomes" id="UP000257109"/>
    </source>
</evidence>
<proteinExistence type="predicted"/>
<comment type="caution">
    <text evidence="2">The sequence shown here is derived from an EMBL/GenBank/DDBJ whole genome shotgun (WGS) entry which is preliminary data.</text>
</comment>
<name>A0A371E7H7_MUCPR</name>
<organism evidence="2 3">
    <name type="scientific">Mucuna pruriens</name>
    <name type="common">Velvet bean</name>
    <name type="synonym">Dolichos pruriens</name>
    <dbReference type="NCBI Taxonomy" id="157652"/>
    <lineage>
        <taxon>Eukaryota</taxon>
        <taxon>Viridiplantae</taxon>
        <taxon>Streptophyta</taxon>
        <taxon>Embryophyta</taxon>
        <taxon>Tracheophyta</taxon>
        <taxon>Spermatophyta</taxon>
        <taxon>Magnoliopsida</taxon>
        <taxon>eudicotyledons</taxon>
        <taxon>Gunneridae</taxon>
        <taxon>Pentapetalae</taxon>
        <taxon>rosids</taxon>
        <taxon>fabids</taxon>
        <taxon>Fabales</taxon>
        <taxon>Fabaceae</taxon>
        <taxon>Papilionoideae</taxon>
        <taxon>50 kb inversion clade</taxon>
        <taxon>NPAAA clade</taxon>
        <taxon>indigoferoid/millettioid clade</taxon>
        <taxon>Phaseoleae</taxon>
        <taxon>Mucuna</taxon>
    </lineage>
</organism>
<feature type="non-terminal residue" evidence="2">
    <location>
        <position position="1"/>
    </location>
</feature>
<dbReference type="AlphaFoldDB" id="A0A371E7H7"/>
<dbReference type="EMBL" id="QJKJ01015770">
    <property type="protein sequence ID" value="RDX61980.1"/>
    <property type="molecule type" value="Genomic_DNA"/>
</dbReference>
<feature type="signal peptide" evidence="1">
    <location>
        <begin position="1"/>
        <end position="16"/>
    </location>
</feature>
<sequence length="106" mass="12320">MLLLLTITCMPKFVDALILLDDHKSTPRYIFMLLRNFISEFHLVESISNFVTIYYDNSVAICFSQNKKVQEFQTYIEHIPTKLMVEDPLTKGPVKIFVNHVAHMGI</sequence>
<evidence type="ECO:0000256" key="1">
    <source>
        <dbReference type="SAM" id="SignalP"/>
    </source>
</evidence>